<reference evidence="1 2" key="1">
    <citation type="submission" date="2017-05" db="EMBL/GenBank/DDBJ databases">
        <title>Biotechnological potential of actinobacteria isolated from South African environments.</title>
        <authorList>
            <person name="Le Roes-Hill M."/>
            <person name="Prins A."/>
            <person name="Durrell K.A."/>
        </authorList>
    </citation>
    <scope>NUCLEOTIDE SEQUENCE [LARGE SCALE GENOMIC DNA]</scope>
    <source>
        <strain evidence="1">M26</strain>
    </source>
</reference>
<organism evidence="1 2">
    <name type="scientific">Streptosporangium minutum</name>
    <dbReference type="NCBI Taxonomy" id="569862"/>
    <lineage>
        <taxon>Bacteria</taxon>
        <taxon>Bacillati</taxon>
        <taxon>Actinomycetota</taxon>
        <taxon>Actinomycetes</taxon>
        <taxon>Streptosporangiales</taxon>
        <taxon>Streptosporangiaceae</taxon>
        <taxon>Streptosporangium</taxon>
    </lineage>
</organism>
<evidence type="ECO:0000313" key="1">
    <source>
        <dbReference type="EMBL" id="OUC97369.1"/>
    </source>
</evidence>
<dbReference type="AlphaFoldDB" id="A0A243RQX6"/>
<gene>
    <name evidence="1" type="ORF">CA984_11470</name>
</gene>
<sequence length="161" mass="17506">MVVDSLFFSHSFTQSARRLVGNLGYVIRLIERGASTFALVEMDDPVQEFPGQRRWPIHVADLTVVSTPSRARGERVVYTVGFEAFPVVLKANRAIRHAVPGNRDNREVTEAICGLDVKPVSAAIGRIPFDPASGLACPGCVKNLHVRHPEHDPEIGAPAGS</sequence>
<keyword evidence="2" id="KW-1185">Reference proteome</keyword>
<evidence type="ECO:0000313" key="2">
    <source>
        <dbReference type="Proteomes" id="UP000194761"/>
    </source>
</evidence>
<accession>A0A243RQX6</accession>
<protein>
    <submittedName>
        <fullName evidence="1">Uncharacterized protein</fullName>
    </submittedName>
</protein>
<proteinExistence type="predicted"/>
<name>A0A243RQX6_9ACTN</name>
<comment type="caution">
    <text evidence="1">The sequence shown here is derived from an EMBL/GenBank/DDBJ whole genome shotgun (WGS) entry which is preliminary data.</text>
</comment>
<dbReference type="EMBL" id="NGFP01000039">
    <property type="protein sequence ID" value="OUC97369.1"/>
    <property type="molecule type" value="Genomic_DNA"/>
</dbReference>
<dbReference type="Proteomes" id="UP000194761">
    <property type="component" value="Unassembled WGS sequence"/>
</dbReference>